<evidence type="ECO:0000313" key="3">
    <source>
        <dbReference type="Proteomes" id="UP000005237"/>
    </source>
</evidence>
<dbReference type="Proteomes" id="UP000005237">
    <property type="component" value="Unassembled WGS sequence"/>
</dbReference>
<protein>
    <submittedName>
        <fullName evidence="2">Uncharacterized protein</fullName>
    </submittedName>
</protein>
<keyword evidence="3" id="KW-1185">Reference proteome</keyword>
<name>A0A8R1DKR9_CAEJA</name>
<proteinExistence type="predicted"/>
<feature type="region of interest" description="Disordered" evidence="1">
    <location>
        <begin position="53"/>
        <end position="72"/>
    </location>
</feature>
<reference evidence="3" key="1">
    <citation type="submission" date="2010-08" db="EMBL/GenBank/DDBJ databases">
        <authorList>
            <consortium name="Caenorhabditis japonica Sequencing Consortium"/>
            <person name="Wilson R.K."/>
        </authorList>
    </citation>
    <scope>NUCLEOTIDE SEQUENCE [LARGE SCALE GENOMIC DNA]</scope>
    <source>
        <strain evidence="3">DF5081</strain>
    </source>
</reference>
<evidence type="ECO:0000256" key="1">
    <source>
        <dbReference type="SAM" id="MobiDB-lite"/>
    </source>
</evidence>
<organism evidence="2 3">
    <name type="scientific">Caenorhabditis japonica</name>
    <dbReference type="NCBI Taxonomy" id="281687"/>
    <lineage>
        <taxon>Eukaryota</taxon>
        <taxon>Metazoa</taxon>
        <taxon>Ecdysozoa</taxon>
        <taxon>Nematoda</taxon>
        <taxon>Chromadorea</taxon>
        <taxon>Rhabditida</taxon>
        <taxon>Rhabditina</taxon>
        <taxon>Rhabditomorpha</taxon>
        <taxon>Rhabditoidea</taxon>
        <taxon>Rhabditidae</taxon>
        <taxon>Peloderinae</taxon>
        <taxon>Caenorhabditis</taxon>
    </lineage>
</organism>
<accession>A0A8R1DKR9</accession>
<sequence>MEIVVTGEQLRRWILYDMDWFLPWEDSISYQRTLQNSIVQFFRNRRNTRLFQQDNPWLGSRKTDQNSPSPDLNPVQHLWGRLARREAFHPGRAVRNCPIPVRTTGNRCPSALPGLRF</sequence>
<reference evidence="2" key="2">
    <citation type="submission" date="2022-06" db="UniProtKB">
        <authorList>
            <consortium name="EnsemblMetazoa"/>
        </authorList>
    </citation>
    <scope>IDENTIFICATION</scope>
    <source>
        <strain evidence="2">DF5081</strain>
    </source>
</reference>
<evidence type="ECO:0000313" key="2">
    <source>
        <dbReference type="EnsemblMetazoa" id="CJA05476.1"/>
    </source>
</evidence>
<dbReference type="AlphaFoldDB" id="A0A8R1DKR9"/>
<dbReference type="EnsemblMetazoa" id="CJA05476.1">
    <property type="protein sequence ID" value="CJA05476.1"/>
    <property type="gene ID" value="WBGene00124680"/>
</dbReference>